<dbReference type="Proteomes" id="UP001557484">
    <property type="component" value="Unassembled WGS sequence"/>
</dbReference>
<protein>
    <submittedName>
        <fullName evidence="4">TlpA family protein disulfide reductase</fullName>
    </submittedName>
</protein>
<feature type="domain" description="Thioredoxin" evidence="3">
    <location>
        <begin position="16"/>
        <end position="149"/>
    </location>
</feature>
<dbReference type="InterPro" id="IPR013766">
    <property type="entry name" value="Thioredoxin_domain"/>
</dbReference>
<dbReference type="PROSITE" id="PS51352">
    <property type="entry name" value="THIOREDOXIN_2"/>
    <property type="match status" value="1"/>
</dbReference>
<evidence type="ECO:0000259" key="3">
    <source>
        <dbReference type="PROSITE" id="PS51352"/>
    </source>
</evidence>
<evidence type="ECO:0000313" key="5">
    <source>
        <dbReference type="Proteomes" id="UP001557484"/>
    </source>
</evidence>
<dbReference type="InterPro" id="IPR050553">
    <property type="entry name" value="Thioredoxin_ResA/DsbE_sf"/>
</dbReference>
<comment type="caution">
    <text evidence="4">The sequence shown here is derived from an EMBL/GenBank/DDBJ whole genome shotgun (WGS) entry which is preliminary data.</text>
</comment>
<keyword evidence="5" id="KW-1185">Reference proteome</keyword>
<feature type="chain" id="PRO_5046593582" evidence="2">
    <location>
        <begin position="22"/>
        <end position="152"/>
    </location>
</feature>
<dbReference type="InterPro" id="IPR017937">
    <property type="entry name" value="Thioredoxin_CS"/>
</dbReference>
<sequence length="152" mass="16323">MKTSVSRFVICLLFMSLAACSKPDFNTVSGSGGNFAQGKWLIINYWATWCGPCRDEIPDLNEFMLKRADLKIYGVNYDNLSGEALNAAIAEMGIEFDSMLADPAPQLNIPRPRVLPTTLLIDPKGNLKATLVGPQTADTLSAAITKAGASAP</sequence>
<dbReference type="CDD" id="cd02966">
    <property type="entry name" value="TlpA_like_family"/>
    <property type="match status" value="1"/>
</dbReference>
<dbReference type="Gene3D" id="3.40.30.10">
    <property type="entry name" value="Glutaredoxin"/>
    <property type="match status" value="1"/>
</dbReference>
<dbReference type="PANTHER" id="PTHR42852:SF18">
    <property type="entry name" value="CHROMOSOME UNDETERMINED SCAFFOLD_47, WHOLE GENOME SHOTGUN SEQUENCE"/>
    <property type="match status" value="1"/>
</dbReference>
<evidence type="ECO:0000256" key="2">
    <source>
        <dbReference type="SAM" id="SignalP"/>
    </source>
</evidence>
<dbReference type="PROSITE" id="PS00194">
    <property type="entry name" value="THIOREDOXIN_1"/>
    <property type="match status" value="1"/>
</dbReference>
<dbReference type="InterPro" id="IPR000866">
    <property type="entry name" value="AhpC/TSA"/>
</dbReference>
<gene>
    <name evidence="4" type="ORF">AB4875_06575</name>
</gene>
<keyword evidence="2" id="KW-0732">Signal</keyword>
<dbReference type="RefSeq" id="WP_368375254.1">
    <property type="nucleotide sequence ID" value="NZ_JBFRYB010000001.1"/>
</dbReference>
<dbReference type="PROSITE" id="PS51257">
    <property type="entry name" value="PROKAR_LIPOPROTEIN"/>
    <property type="match status" value="1"/>
</dbReference>
<keyword evidence="1" id="KW-0676">Redox-active center</keyword>
<reference evidence="4 5" key="1">
    <citation type="journal article" date="2011" name="Int. J. Syst. Evol. Microbiol.">
        <title>Zhongshania antarctica gen. nov., sp. nov. and Zhongshania guokunii sp. nov., gammaproteobacteria respectively isolated from coastal attached (fast) ice and surface seawater of the Antarctic.</title>
        <authorList>
            <person name="Li H.J."/>
            <person name="Zhang X.Y."/>
            <person name="Chen C.X."/>
            <person name="Zhang Y.J."/>
            <person name="Gao Z.M."/>
            <person name="Yu Y."/>
            <person name="Chen X.L."/>
            <person name="Chen B."/>
            <person name="Zhang Y.Z."/>
        </authorList>
    </citation>
    <scope>NUCLEOTIDE SEQUENCE [LARGE SCALE GENOMIC DNA]</scope>
    <source>
        <strain evidence="4 5">R06B22</strain>
    </source>
</reference>
<evidence type="ECO:0000256" key="1">
    <source>
        <dbReference type="ARBA" id="ARBA00023284"/>
    </source>
</evidence>
<dbReference type="Pfam" id="PF00578">
    <property type="entry name" value="AhpC-TSA"/>
    <property type="match status" value="1"/>
</dbReference>
<organism evidence="4 5">
    <name type="scientific">Zhongshania arctica</name>
    <dbReference type="NCBI Taxonomy" id="3238302"/>
    <lineage>
        <taxon>Bacteria</taxon>
        <taxon>Pseudomonadati</taxon>
        <taxon>Pseudomonadota</taxon>
        <taxon>Gammaproteobacteria</taxon>
        <taxon>Cellvibrionales</taxon>
        <taxon>Spongiibacteraceae</taxon>
        <taxon>Zhongshania</taxon>
    </lineage>
</organism>
<name>A0ABV3TU53_9GAMM</name>
<evidence type="ECO:0000313" key="4">
    <source>
        <dbReference type="EMBL" id="MEX1665146.1"/>
    </source>
</evidence>
<proteinExistence type="predicted"/>
<feature type="signal peptide" evidence="2">
    <location>
        <begin position="1"/>
        <end position="21"/>
    </location>
</feature>
<dbReference type="SUPFAM" id="SSF52833">
    <property type="entry name" value="Thioredoxin-like"/>
    <property type="match status" value="1"/>
</dbReference>
<dbReference type="PANTHER" id="PTHR42852">
    <property type="entry name" value="THIOL:DISULFIDE INTERCHANGE PROTEIN DSBE"/>
    <property type="match status" value="1"/>
</dbReference>
<dbReference type="InterPro" id="IPR036249">
    <property type="entry name" value="Thioredoxin-like_sf"/>
</dbReference>
<dbReference type="EMBL" id="JBFRYB010000001">
    <property type="protein sequence ID" value="MEX1665146.1"/>
    <property type="molecule type" value="Genomic_DNA"/>
</dbReference>
<accession>A0ABV3TU53</accession>